<accession>A0ABR0ES89</accession>
<evidence type="ECO:0000313" key="2">
    <source>
        <dbReference type="EMBL" id="KAK4504459.1"/>
    </source>
</evidence>
<dbReference type="Gene3D" id="3.90.660.10">
    <property type="match status" value="1"/>
</dbReference>
<dbReference type="PANTHER" id="PTHR10742">
    <property type="entry name" value="FLAVIN MONOAMINE OXIDASE"/>
    <property type="match status" value="1"/>
</dbReference>
<dbReference type="InterPro" id="IPR036188">
    <property type="entry name" value="FAD/NAD-bd_sf"/>
</dbReference>
<dbReference type="SUPFAM" id="SSF51905">
    <property type="entry name" value="FAD/NAD(P)-binding domain"/>
    <property type="match status" value="1"/>
</dbReference>
<dbReference type="InterPro" id="IPR050281">
    <property type="entry name" value="Flavin_monoamine_oxidase"/>
</dbReference>
<comment type="caution">
    <text evidence="2">The sequence shown here is derived from an EMBL/GenBank/DDBJ whole genome shotgun (WGS) entry which is preliminary data.</text>
</comment>
<evidence type="ECO:0000313" key="3">
    <source>
        <dbReference type="Proteomes" id="UP001305779"/>
    </source>
</evidence>
<dbReference type="InterPro" id="IPR002937">
    <property type="entry name" value="Amino_oxidase"/>
</dbReference>
<evidence type="ECO:0000259" key="1">
    <source>
        <dbReference type="Pfam" id="PF01593"/>
    </source>
</evidence>
<reference evidence="2 3" key="1">
    <citation type="journal article" date="2023" name="G3 (Bethesda)">
        <title>A chromosome-level genome assembly of Zasmidium syzygii isolated from banana leaves.</title>
        <authorList>
            <person name="van Westerhoven A.C."/>
            <person name="Mehrabi R."/>
            <person name="Talebi R."/>
            <person name="Steentjes M.B.F."/>
            <person name="Corcolon B."/>
            <person name="Chong P.A."/>
            <person name="Kema G.H.J."/>
            <person name="Seidl M.F."/>
        </authorList>
    </citation>
    <scope>NUCLEOTIDE SEQUENCE [LARGE SCALE GENOMIC DNA]</scope>
    <source>
        <strain evidence="2 3">P124</strain>
    </source>
</reference>
<dbReference type="EMBL" id="JAXOVC010000003">
    <property type="protein sequence ID" value="KAK4504459.1"/>
    <property type="molecule type" value="Genomic_DNA"/>
</dbReference>
<dbReference type="Proteomes" id="UP001305779">
    <property type="component" value="Unassembled WGS sequence"/>
</dbReference>
<dbReference type="Pfam" id="PF01593">
    <property type="entry name" value="Amino_oxidase"/>
    <property type="match status" value="1"/>
</dbReference>
<feature type="domain" description="Amine oxidase" evidence="1">
    <location>
        <begin position="628"/>
        <end position="1104"/>
    </location>
</feature>
<dbReference type="Gene3D" id="3.50.50.60">
    <property type="entry name" value="FAD/NAD(P)-binding domain"/>
    <property type="match status" value="1"/>
</dbReference>
<gene>
    <name evidence="2" type="ORF">PRZ48_005375</name>
</gene>
<name>A0ABR0ES89_ZASCE</name>
<dbReference type="SUPFAM" id="SSF54373">
    <property type="entry name" value="FAD-linked reductases, C-terminal domain"/>
    <property type="match status" value="1"/>
</dbReference>
<dbReference type="Gene3D" id="1.10.405.40">
    <property type="match status" value="1"/>
</dbReference>
<organism evidence="2 3">
    <name type="scientific">Zasmidium cellare</name>
    <name type="common">Wine cellar mold</name>
    <name type="synonym">Racodium cellare</name>
    <dbReference type="NCBI Taxonomy" id="395010"/>
    <lineage>
        <taxon>Eukaryota</taxon>
        <taxon>Fungi</taxon>
        <taxon>Dikarya</taxon>
        <taxon>Ascomycota</taxon>
        <taxon>Pezizomycotina</taxon>
        <taxon>Dothideomycetes</taxon>
        <taxon>Dothideomycetidae</taxon>
        <taxon>Mycosphaerellales</taxon>
        <taxon>Mycosphaerellaceae</taxon>
        <taxon>Zasmidium</taxon>
    </lineage>
</organism>
<dbReference type="PANTHER" id="PTHR10742:SF342">
    <property type="entry name" value="AMINE OXIDASE"/>
    <property type="match status" value="1"/>
</dbReference>
<keyword evidence="3" id="KW-1185">Reference proteome</keyword>
<sequence length="1133" mass="127894">MATGISSLPAELIIRIIDFAHPSAHLNFACTCRFIFECSKDVLKLHRKAHDEYAVCSDVLPTTIPNLLRQCMRDPIVAWHIRGLELYWERFSWSEWHVCLFTIEKGSRVRGRGSPLSYALTQDERTVLLDFLRDRLHFSETDVTNARQDMEEGSDAPLKLLLIALCPRLATIKYSRDYRVAVRSPSYRVEAVPELPCSSIEYIQRAITSHPNNEPWHTGLGSVRTLAIGVETGTELDDLNIGLPFHLLLDMIQLPNLTSLYFHGLSEDAGIEGIDKNAKPYDKAENSSSIEHIFLNSPILGNPRAFRAALASAPKSLKSLTISGGEASDIDRWLSCKPETFMLYETRHLNGYRCKLYRPEDLSKVFRNLRTITVDHEDLFLDEWDFRGYDCRPNCKKWAEPFQFFMECHRGQYIPSHIETLVLQKPSNRLSEAEADQIDDAILAILAQRSVYYRHCSNCKPKARNYFPNLKAIYLGALEDDCKYGSQEPRRKRWFQNSIRAGRTAGIDVHTRTTRGQPFHKIEIPTPPNPAELRFVPDDVKEDVRDLVEFDVYTGRWTPQGCATIDTSNVSRMGSIEETDGHGEKKPITIFGPDFPFAFDDWLKNPVGLGQIPAEQHGKEVAIIGAGMSGLVAAYELMKLGLKPVVYEASKLGGRLRSQAFNGTDSVVAELGGMRFPVSSTAFYHYVDKLGLETKAFPNPLSSASNSTVIDLEGKTYYAEKTSDLPKLFHEVADAWADALEHGAHFSEIQQAIRERDVKRLKKLWDELVPLWDDRTFYDFVATSKSFAKLSFLHREVFGQVGFGTGGWDSDFPNSMLEIFRVVMTNCDEDQRLVVGGVEQVPQGIWRHVPEKCAHWKAGTSLSSLHGGAPRTGVKQIARAADGNITVVDNWGAARTYPAVLVTCQSWLLTTNIDCEESLFSQKLWMALDRTRYMQSSKTFVMVDRPFWKDKDPTTGQDVMSMTLTDRLTRSTYLFDNGDDKPGVICLSYSWMSDALKMLPHSVEKRVQLALNSLEKIYPNANIASHIIGEPITVSWEADPYFLGAFKGALPGHYRYNRRMYSHFMQKEFPAEQKGIFIAGDDVSWTPAWVEGAVQTSLNAVWGILNHFGGRTFEENPGPGDAFEEIGPLALPE</sequence>
<proteinExistence type="predicted"/>
<protein>
    <recommendedName>
        <fullName evidence="1">Amine oxidase domain-containing protein</fullName>
    </recommendedName>
</protein>